<evidence type="ECO:0000313" key="2">
    <source>
        <dbReference type="Proteomes" id="UP000887013"/>
    </source>
</evidence>
<accession>A0A8X6TKL7</accession>
<reference evidence="1" key="1">
    <citation type="submission" date="2020-08" db="EMBL/GenBank/DDBJ databases">
        <title>Multicomponent nature underlies the extraordinary mechanical properties of spider dragline silk.</title>
        <authorList>
            <person name="Kono N."/>
            <person name="Nakamura H."/>
            <person name="Mori M."/>
            <person name="Yoshida Y."/>
            <person name="Ohtoshi R."/>
            <person name="Malay A.D."/>
            <person name="Moran D.A.P."/>
            <person name="Tomita M."/>
            <person name="Numata K."/>
            <person name="Arakawa K."/>
        </authorList>
    </citation>
    <scope>NUCLEOTIDE SEQUENCE</scope>
</reference>
<keyword evidence="2" id="KW-1185">Reference proteome</keyword>
<organism evidence="1 2">
    <name type="scientific">Nephila pilipes</name>
    <name type="common">Giant wood spider</name>
    <name type="synonym">Nephila maculata</name>
    <dbReference type="NCBI Taxonomy" id="299642"/>
    <lineage>
        <taxon>Eukaryota</taxon>
        <taxon>Metazoa</taxon>
        <taxon>Ecdysozoa</taxon>
        <taxon>Arthropoda</taxon>
        <taxon>Chelicerata</taxon>
        <taxon>Arachnida</taxon>
        <taxon>Araneae</taxon>
        <taxon>Araneomorphae</taxon>
        <taxon>Entelegynae</taxon>
        <taxon>Araneoidea</taxon>
        <taxon>Nephilidae</taxon>
        <taxon>Nephila</taxon>
    </lineage>
</organism>
<evidence type="ECO:0000313" key="1">
    <source>
        <dbReference type="EMBL" id="GFT28362.1"/>
    </source>
</evidence>
<gene>
    <name evidence="1" type="ORF">NPIL_156851</name>
</gene>
<dbReference type="EMBL" id="BMAW01107245">
    <property type="protein sequence ID" value="GFT28362.1"/>
    <property type="molecule type" value="Genomic_DNA"/>
</dbReference>
<dbReference type="Proteomes" id="UP000887013">
    <property type="component" value="Unassembled WGS sequence"/>
</dbReference>
<comment type="caution">
    <text evidence="1">The sequence shown here is derived from an EMBL/GenBank/DDBJ whole genome shotgun (WGS) entry which is preliminary data.</text>
</comment>
<dbReference type="AlphaFoldDB" id="A0A8X6TKL7"/>
<name>A0A8X6TKL7_NEPPI</name>
<protein>
    <submittedName>
        <fullName evidence="1">Uncharacterized protein</fullName>
    </submittedName>
</protein>
<sequence>MYWGEIASSGVPLQWMTHSALKLKSTAFTCSGLQGCSKEDSAQNKIIQSGSSDQYIRYQKRWQRCCSDRKSSHKGLMISFPERQAAYRWSKQLLVRGTYTVFDKGSSNPPERRLENYLSSAFCLVALDRLPSGTLLAVLAWLNTTGVVRPACTRLK</sequence>
<proteinExistence type="predicted"/>